<dbReference type="InterPro" id="IPR057751">
    <property type="entry name" value="Viral_FcR_dom"/>
</dbReference>
<name>Q2FAF5_RHCM6</name>
<organismHost>
    <name type="scientific">Macaca mulatta</name>
    <name type="common">Rhesus macaque</name>
    <dbReference type="NCBI Taxonomy" id="9544"/>
</organismHost>
<dbReference type="Proteomes" id="UP000115582">
    <property type="component" value="Segment"/>
</dbReference>
<organism evidence="2 3">
    <name type="scientific">Rhesus cytomegalovirus (strain 68-1)</name>
    <name type="common">RhCMV</name>
    <dbReference type="NCBI Taxonomy" id="47929"/>
    <lineage>
        <taxon>Viruses</taxon>
        <taxon>Duplodnaviria</taxon>
        <taxon>Heunggongvirae</taxon>
        <taxon>Peploviricota</taxon>
        <taxon>Herviviricetes</taxon>
        <taxon>Herpesvirales</taxon>
        <taxon>Orthoherpesviridae</taxon>
        <taxon>Betaherpesvirinae</taxon>
        <taxon>Cytomegalovirus</taxon>
        <taxon>Cytomegalovirus macacinebeta3</taxon>
    </lineage>
</organism>
<evidence type="ECO:0000259" key="1">
    <source>
        <dbReference type="Pfam" id="PF25741"/>
    </source>
</evidence>
<evidence type="ECO:0000313" key="3">
    <source>
        <dbReference type="Proteomes" id="UP000115582"/>
    </source>
</evidence>
<dbReference type="Pfam" id="PF25741">
    <property type="entry name" value="Viral_FcR"/>
    <property type="match status" value="1"/>
</dbReference>
<accession>Q2FAF5</accession>
<dbReference type="EMBL" id="DQ120516">
    <property type="protein sequence ID" value="AAZ80661.1"/>
    <property type="molecule type" value="Genomic_DNA"/>
</dbReference>
<reference evidence="2 3" key="1">
    <citation type="journal article" date="2006" name="J. Virol.">
        <title>Genomic sequence of rhesus cytomegalovirus 180.92: insights into the coding potential of rhesus cytomegalovirus.</title>
        <authorList>
            <person name="Rivailler P."/>
            <person name="Kaur A."/>
            <person name="Johnson R.P."/>
            <person name="Wang F."/>
        </authorList>
    </citation>
    <scope>NUCLEOTIDE SEQUENCE [LARGE SCALE GENOMIC DNA]</scope>
    <source>
        <strain evidence="2">CMV 180.92</strain>
    </source>
</reference>
<feature type="domain" description="Viral Fc-gamma receptor-like protein UL119-like" evidence="1">
    <location>
        <begin position="226"/>
        <end position="402"/>
    </location>
</feature>
<protein>
    <submittedName>
        <fullName evidence="2">RhUL119</fullName>
    </submittedName>
</protein>
<proteinExistence type="predicted"/>
<evidence type="ECO:0000313" key="2">
    <source>
        <dbReference type="EMBL" id="AAZ80661.1"/>
    </source>
</evidence>
<sequence length="424" mass="45998">MLGTGHVLALAAAVLIAQQVIGGTSTTTAANTTSATTAPSTSTVTSSPTSVTTSVASSSATASSVTSSSAAASTTSGTVTSTSKSSTDSSTQTTSSNTTTAPATTESATTSSNASENSTTENSTVTTNATDSNATTDTTTAETTITAATNITTTTKPRVPDIYVTCESAYSYNYLVLQTTCQIHNMSHAQNVSRDLISIECFEQVGCDGNLTSIGSVTTSNTSHGMLYNITTQTFTMYRQAPNVTTQYSCRFIATGQTLNKSWEFLVMPIKAVFASPTNDSMIQLRVLVNDHPCTNETVYSSSKAFVYFGNTNHSSHKVQNITRHNQSLWEYIFHFTNHDLPNTAHMKILLGDRYSVSTHVFIKRDPDEWPIIGTLGYIVLAFLLFMLFALLYITYVLMRQRNPWAYRRLDEEKPYPVPYFKQW</sequence>